<evidence type="ECO:0000256" key="1">
    <source>
        <dbReference type="SAM" id="Phobius"/>
    </source>
</evidence>
<evidence type="ECO:0000259" key="2">
    <source>
        <dbReference type="Pfam" id="PF14534"/>
    </source>
</evidence>
<dbReference type="Pfam" id="PF14534">
    <property type="entry name" value="DUF4440"/>
    <property type="match status" value="1"/>
</dbReference>
<name>A0A5R8K8T3_9BACT</name>
<feature type="transmembrane region" description="Helical" evidence="1">
    <location>
        <begin position="12"/>
        <end position="31"/>
    </location>
</feature>
<dbReference type="OrthoDB" id="9152983at2"/>
<dbReference type="Proteomes" id="UP000306196">
    <property type="component" value="Unassembled WGS sequence"/>
</dbReference>
<dbReference type="PROSITE" id="PS51257">
    <property type="entry name" value="PROKAR_LIPOPROTEIN"/>
    <property type="match status" value="1"/>
</dbReference>
<protein>
    <submittedName>
        <fullName evidence="3">Nuclear transport factor 2 family protein</fullName>
    </submittedName>
</protein>
<proteinExistence type="predicted"/>
<keyword evidence="1" id="KW-1133">Transmembrane helix</keyword>
<dbReference type="InterPro" id="IPR027843">
    <property type="entry name" value="DUF4440"/>
</dbReference>
<dbReference type="EMBL" id="VAUV01000020">
    <property type="protein sequence ID" value="TLD68744.1"/>
    <property type="molecule type" value="Genomic_DNA"/>
</dbReference>
<reference evidence="3 4" key="1">
    <citation type="submission" date="2019-05" db="EMBL/GenBank/DDBJ databases">
        <title>Verrucobacter flavum gen. nov., sp. nov. a new member of the family Verrucomicrobiaceae.</title>
        <authorList>
            <person name="Szuroczki S."/>
            <person name="Abbaszade G."/>
            <person name="Szabo A."/>
            <person name="Felfoldi T."/>
            <person name="Schumann P."/>
            <person name="Boka K."/>
            <person name="Keki Z."/>
            <person name="Toumi M."/>
            <person name="Toth E."/>
        </authorList>
    </citation>
    <scope>NUCLEOTIDE SEQUENCE [LARGE SCALE GENOMIC DNA]</scope>
    <source>
        <strain evidence="3 4">MG-N-17</strain>
    </source>
</reference>
<keyword evidence="4" id="KW-1185">Reference proteome</keyword>
<organism evidence="3 4">
    <name type="scientific">Phragmitibacter flavus</name>
    <dbReference type="NCBI Taxonomy" id="2576071"/>
    <lineage>
        <taxon>Bacteria</taxon>
        <taxon>Pseudomonadati</taxon>
        <taxon>Verrucomicrobiota</taxon>
        <taxon>Verrucomicrobiia</taxon>
        <taxon>Verrucomicrobiales</taxon>
        <taxon>Verrucomicrobiaceae</taxon>
        <taxon>Phragmitibacter</taxon>
    </lineage>
</organism>
<dbReference type="AlphaFoldDB" id="A0A5R8K8T3"/>
<dbReference type="SUPFAM" id="SSF54427">
    <property type="entry name" value="NTF2-like"/>
    <property type="match status" value="1"/>
</dbReference>
<evidence type="ECO:0000313" key="3">
    <source>
        <dbReference type="EMBL" id="TLD68744.1"/>
    </source>
</evidence>
<accession>A0A5R8K8T3</accession>
<keyword evidence="1" id="KW-0472">Membrane</keyword>
<gene>
    <name evidence="3" type="ORF">FEM03_21430</name>
</gene>
<feature type="domain" description="DUF4440" evidence="2">
    <location>
        <begin position="44"/>
        <end position="151"/>
    </location>
</feature>
<keyword evidence="1" id="KW-0812">Transmembrane</keyword>
<sequence length="162" mass="18092">MFKPIVERLADWNLSLILWLAMMMACGAGILEAEKKNVMSPEDLVVAYEKALASQKWEAVEPLMDSRCTVTFSDGSVHRGIKEVEKAFRRNFALIEDEKYAISELHWMVKSDGFAVCTFVFEWSGRMEGQAVAGSGRGTWSMLKDGGTWKLVAEHLGPKAEG</sequence>
<dbReference type="Gene3D" id="3.10.450.50">
    <property type="match status" value="1"/>
</dbReference>
<dbReference type="InterPro" id="IPR032710">
    <property type="entry name" value="NTF2-like_dom_sf"/>
</dbReference>
<evidence type="ECO:0000313" key="4">
    <source>
        <dbReference type="Proteomes" id="UP000306196"/>
    </source>
</evidence>
<comment type="caution">
    <text evidence="3">The sequence shown here is derived from an EMBL/GenBank/DDBJ whole genome shotgun (WGS) entry which is preliminary data.</text>
</comment>